<keyword evidence="3" id="KW-1185">Reference proteome</keyword>
<dbReference type="EMBL" id="SOAU01000001">
    <property type="protein sequence ID" value="TDT15431.1"/>
    <property type="molecule type" value="Genomic_DNA"/>
</dbReference>
<protein>
    <submittedName>
        <fullName evidence="2">Xanthine dehydrogenase molybdenum binding subunit apoprotein</fullName>
    </submittedName>
</protein>
<dbReference type="SUPFAM" id="SSF56003">
    <property type="entry name" value="Molybdenum cofactor-binding domain"/>
    <property type="match status" value="1"/>
</dbReference>
<dbReference type="AlphaFoldDB" id="A0A4R7HWN1"/>
<dbReference type="Pfam" id="PF01315">
    <property type="entry name" value="Ald_Xan_dh_C"/>
    <property type="match status" value="1"/>
</dbReference>
<dbReference type="Gene3D" id="3.90.1170.50">
    <property type="entry name" value="Aldehyde oxidase/xanthine dehydrogenase, a/b hammerhead"/>
    <property type="match status" value="1"/>
</dbReference>
<gene>
    <name evidence="2" type="ORF">BDK89_1001</name>
</gene>
<dbReference type="Pfam" id="PF02738">
    <property type="entry name" value="MoCoBD_1"/>
    <property type="match status" value="1"/>
</dbReference>
<evidence type="ECO:0000259" key="1">
    <source>
        <dbReference type="SMART" id="SM01008"/>
    </source>
</evidence>
<dbReference type="InterPro" id="IPR036856">
    <property type="entry name" value="Ald_Oxase/Xan_DH_a/b_sf"/>
</dbReference>
<dbReference type="RefSeq" id="WP_133867879.1">
    <property type="nucleotide sequence ID" value="NZ_SOAU01000001.1"/>
</dbReference>
<evidence type="ECO:0000313" key="3">
    <source>
        <dbReference type="Proteomes" id="UP000294558"/>
    </source>
</evidence>
<dbReference type="Proteomes" id="UP000294558">
    <property type="component" value="Unassembled WGS sequence"/>
</dbReference>
<reference evidence="2 3" key="1">
    <citation type="submission" date="2019-03" db="EMBL/GenBank/DDBJ databases">
        <title>Sequencing the genomes of 1000 actinobacteria strains.</title>
        <authorList>
            <person name="Klenk H.-P."/>
        </authorList>
    </citation>
    <scope>NUCLEOTIDE SEQUENCE [LARGE SCALE GENOMIC DNA]</scope>
    <source>
        <strain evidence="2 3">DSM 18936</strain>
    </source>
</reference>
<comment type="caution">
    <text evidence="2">The sequence shown here is derived from an EMBL/GenBank/DDBJ whole genome shotgun (WGS) entry which is preliminary data.</text>
</comment>
<dbReference type="InterPro" id="IPR000674">
    <property type="entry name" value="Ald_Oxase/Xan_DH_a/b"/>
</dbReference>
<dbReference type="InterPro" id="IPR037165">
    <property type="entry name" value="AldOxase/xan_DH_Mopterin-bd_sf"/>
</dbReference>
<sequence>MSADATTPPPVSTTSVGATPLRLDAHDKVTGAATYPADRFPDDALVGKVVFTDQPHARLTRLDVRAAEAVPGVVAVFTGRDVPVNEYGLTMFDQPVFIAVEHTGRSTVPCDVSRWEADHLAFVVAETKEAADAAARAIDVEWEQLPIVGDIDDALADDAVLLHPENGESTNSYTNYKIRKGDMDAGWARAAAVVEATYEVPYQEHAYLQPEAGLAYVDDDGRVTVEVAGQWTHEDREQIAHALDLPDDRVRVIYPAIGGAFGGREDTSIQIVLAVAAQQLHARGENRPVTVQWSREESIVGHHKRHRGRIHAKWGADADGKIVAIESEAWLDAGAYNYTSNKVLGNCHLSQAGPYEVPNAHIDSHAVYTNAVPGGAFRGFGGPQGSFVSEMQMNRLAEALGIDPVEIRRRNTLRDGSIGITQAPLPPGVTLPEVLEACAEAAQFDQPLPDAEPFSPFASLAPATDDLLRGRGFACAYKNVGFSFGFPERCEAEIILHGDGDTPEWAEFFHAGADVGQGAHTAFVQMAAEATGLPIESVKATFSDTSTTGDSGSASASRLTFMAGNSILGAAEEAEKAWRNGDRPAVGFFRYVPPPTEALDPETGICQPNFSYGYVAQAVELTVDRRTGHIVVDRVVSTHDVGKAINPELVIGQIDGGLAQAHGYTMSERLRVADGRVLNPRLSTYLIPGIGDMPTRIDAVVLELADPRGPWGARGMAEMPMMAYAPAVLSALHDATGVWFDTFPLTPDVVLERLA</sequence>
<dbReference type="SMART" id="SM01008">
    <property type="entry name" value="Ald_Xan_dh_C"/>
    <property type="match status" value="1"/>
</dbReference>
<organism evidence="2 3">
    <name type="scientific">Ilumatobacter fluminis</name>
    <dbReference type="NCBI Taxonomy" id="467091"/>
    <lineage>
        <taxon>Bacteria</taxon>
        <taxon>Bacillati</taxon>
        <taxon>Actinomycetota</taxon>
        <taxon>Acidimicrobiia</taxon>
        <taxon>Acidimicrobiales</taxon>
        <taxon>Ilumatobacteraceae</taxon>
        <taxon>Ilumatobacter</taxon>
    </lineage>
</organism>
<dbReference type="GO" id="GO:0016491">
    <property type="term" value="F:oxidoreductase activity"/>
    <property type="evidence" value="ECO:0007669"/>
    <property type="project" value="InterPro"/>
</dbReference>
<dbReference type="OrthoDB" id="9758509at2"/>
<dbReference type="InterPro" id="IPR046867">
    <property type="entry name" value="AldOxase/xan_DH_MoCoBD2"/>
</dbReference>
<name>A0A4R7HWN1_9ACTN</name>
<dbReference type="PANTHER" id="PTHR11908:SF157">
    <property type="entry name" value="XANTHINE DEHYDROGENASE SUBUNIT D-RELATED"/>
    <property type="match status" value="1"/>
</dbReference>
<accession>A0A4R7HWN1</accession>
<dbReference type="PANTHER" id="PTHR11908">
    <property type="entry name" value="XANTHINE DEHYDROGENASE"/>
    <property type="match status" value="1"/>
</dbReference>
<dbReference type="GO" id="GO:0005506">
    <property type="term" value="F:iron ion binding"/>
    <property type="evidence" value="ECO:0007669"/>
    <property type="project" value="InterPro"/>
</dbReference>
<dbReference type="Gene3D" id="3.30.365.10">
    <property type="entry name" value="Aldehyde oxidase/xanthine dehydrogenase, molybdopterin binding domain"/>
    <property type="match status" value="4"/>
</dbReference>
<dbReference type="InterPro" id="IPR008274">
    <property type="entry name" value="AldOxase/xan_DH_MoCoBD1"/>
</dbReference>
<feature type="domain" description="Aldehyde oxidase/xanthine dehydrogenase a/b hammerhead" evidence="1">
    <location>
        <begin position="30"/>
        <end position="146"/>
    </location>
</feature>
<dbReference type="Pfam" id="PF20256">
    <property type="entry name" value="MoCoBD_2"/>
    <property type="match status" value="2"/>
</dbReference>
<dbReference type="InterPro" id="IPR016208">
    <property type="entry name" value="Ald_Oxase/xanthine_DH-like"/>
</dbReference>
<evidence type="ECO:0000313" key="2">
    <source>
        <dbReference type="EMBL" id="TDT15431.1"/>
    </source>
</evidence>
<dbReference type="SUPFAM" id="SSF54665">
    <property type="entry name" value="CO dehydrogenase molybdoprotein N-domain-like"/>
    <property type="match status" value="1"/>
</dbReference>
<proteinExistence type="predicted"/>